<dbReference type="GO" id="GO:0016491">
    <property type="term" value="F:oxidoreductase activity"/>
    <property type="evidence" value="ECO:0007669"/>
    <property type="project" value="UniProtKB-KW"/>
</dbReference>
<dbReference type="PANTHER" id="PTHR43734">
    <property type="entry name" value="PHYTOENE DESATURASE"/>
    <property type="match status" value="1"/>
</dbReference>
<sequence length="473" mass="50041">MKLSFIASPVWALALAQFAAATQVKIDVDVAIFGGGSAGIHAAIQLRDAGATVAVIEKKSQIGGHAETYTDPQGKSTNVGVVVFDNIEVASNYFARLNVSIVRGSPLGTAGPTYTYDFTSGAQIPAVNTSAEAQQQLTAALQSYSTNVLSKYPWIDEGFLVPDPVPEELTIPFGELAQKYNFTALMPTIAMYNYFTGDLSTIPSLYGIKGLGQGALKNLFGSFILPASGKTRDLYDAAAIELGNSVLLNADVVKVQRDVRINSTTTGVTVLIQQPGQPPKLIRARKLLVAAPPTLENVGAFDLTAEERGLISKFSSLGCWASVANVPGLNVTLKNYGVHMPYNQPSIPGPYGFVAYGSPNNFLVTVGLPDAANTAAKGEAVVRQSLATLSAVGAVPADALEKLTFPFSAVHSPYSLRVSAEEIKAGFYSKFLALEGARNTYWTGAVWAGHNSALIWNFNMGTVLPGLKKDLGL</sequence>
<dbReference type="Proteomes" id="UP000305883">
    <property type="component" value="Unassembled WGS sequence"/>
</dbReference>
<proteinExistence type="predicted"/>
<evidence type="ECO:0000313" key="3">
    <source>
        <dbReference type="EMBL" id="TID06103.1"/>
    </source>
</evidence>
<gene>
    <name evidence="3" type="ORF">CH35J_001596</name>
</gene>
<feature type="signal peptide" evidence="2">
    <location>
        <begin position="1"/>
        <end position="21"/>
    </location>
</feature>
<dbReference type="SMR" id="A0A4T0WGZ7"/>
<dbReference type="AlphaFoldDB" id="A0A4T0WGZ7"/>
<dbReference type="Pfam" id="PF13450">
    <property type="entry name" value="NAD_binding_8"/>
    <property type="match status" value="1"/>
</dbReference>
<accession>A0A4T0WGZ7</accession>
<dbReference type="InterPro" id="IPR036188">
    <property type="entry name" value="FAD/NAD-bd_sf"/>
</dbReference>
<comment type="caution">
    <text evidence="3">The sequence shown here is derived from an EMBL/GenBank/DDBJ whole genome shotgun (WGS) entry which is preliminary data.</text>
</comment>
<feature type="chain" id="PRO_5020548087" evidence="2">
    <location>
        <begin position="22"/>
        <end position="473"/>
    </location>
</feature>
<dbReference type="Gene3D" id="1.10.405.20">
    <property type="match status" value="1"/>
</dbReference>
<keyword evidence="2" id="KW-0732">Signal</keyword>
<dbReference type="SUPFAM" id="SSF51905">
    <property type="entry name" value="FAD/NAD(P)-binding domain"/>
    <property type="match status" value="1"/>
</dbReference>
<name>A0A4T0WGZ7_9PEZI</name>
<protein>
    <submittedName>
        <fullName evidence="3">Beta-cyclopiazonate dehydrogenase</fullName>
    </submittedName>
</protein>
<dbReference type="OrthoDB" id="68575at2759"/>
<evidence type="ECO:0000256" key="1">
    <source>
        <dbReference type="ARBA" id="ARBA00023002"/>
    </source>
</evidence>
<organism evidence="3 4">
    <name type="scientific">Colletotrichum higginsianum</name>
    <dbReference type="NCBI Taxonomy" id="80884"/>
    <lineage>
        <taxon>Eukaryota</taxon>
        <taxon>Fungi</taxon>
        <taxon>Dikarya</taxon>
        <taxon>Ascomycota</taxon>
        <taxon>Pezizomycotina</taxon>
        <taxon>Sordariomycetes</taxon>
        <taxon>Hypocreomycetidae</taxon>
        <taxon>Glomerellales</taxon>
        <taxon>Glomerellaceae</taxon>
        <taxon>Colletotrichum</taxon>
        <taxon>Colletotrichum destructivum species complex</taxon>
    </lineage>
</organism>
<dbReference type="EMBL" id="MWPZ01000001">
    <property type="protein sequence ID" value="TID06103.1"/>
    <property type="molecule type" value="Genomic_DNA"/>
</dbReference>
<evidence type="ECO:0000256" key="2">
    <source>
        <dbReference type="SAM" id="SignalP"/>
    </source>
</evidence>
<dbReference type="PANTHER" id="PTHR43734:SF7">
    <property type="entry name" value="4,4'-DIAPONEUROSPORENE OXYGENASE"/>
    <property type="match status" value="1"/>
</dbReference>
<reference evidence="3 4" key="1">
    <citation type="journal article" date="2019" name="Genome Biol. Evol.">
        <title>Genomic Plasticity Mediated by Transposable Elements in the Plant Pathogenic Fungus Colletotrichum higginsianum.</title>
        <authorList>
            <person name="Tsushima A."/>
            <person name="Gan P."/>
            <person name="Kumakura N."/>
            <person name="Narusaka M."/>
            <person name="Takano Y."/>
            <person name="Narusaka Y."/>
            <person name="Shirasu K."/>
        </authorList>
    </citation>
    <scope>NUCLEOTIDE SEQUENCE [LARGE SCALE GENOMIC DNA]</scope>
    <source>
        <strain evidence="3 4">MAFF305635-RFP</strain>
    </source>
</reference>
<dbReference type="Gene3D" id="3.30.70.1990">
    <property type="match status" value="1"/>
</dbReference>
<keyword evidence="1" id="KW-0560">Oxidoreductase</keyword>
<evidence type="ECO:0000313" key="4">
    <source>
        <dbReference type="Proteomes" id="UP000305883"/>
    </source>
</evidence>
<dbReference type="Gene3D" id="3.50.50.60">
    <property type="entry name" value="FAD/NAD(P)-binding domain"/>
    <property type="match status" value="1"/>
</dbReference>